<dbReference type="Pfam" id="PF00622">
    <property type="entry name" value="SPRY"/>
    <property type="match status" value="1"/>
</dbReference>
<dbReference type="PANTHER" id="PTHR24103">
    <property type="entry name" value="E3 UBIQUITIN-PROTEIN LIGASE TRIM"/>
    <property type="match status" value="1"/>
</dbReference>
<dbReference type="InterPro" id="IPR001870">
    <property type="entry name" value="B30.2/SPRY"/>
</dbReference>
<dbReference type="Proteomes" id="UP000694557">
    <property type="component" value="Unassembled WGS sequence"/>
</dbReference>
<dbReference type="FunFam" id="2.60.120.920:FF:000004">
    <property type="entry name" value="Butyrophilin subfamily 1 member A1"/>
    <property type="match status" value="1"/>
</dbReference>
<dbReference type="InterPro" id="IPR003879">
    <property type="entry name" value="Butyrophylin_SPRY"/>
</dbReference>
<dbReference type="SUPFAM" id="SSF49899">
    <property type="entry name" value="Concanavalin A-like lectins/glucanases"/>
    <property type="match status" value="1"/>
</dbReference>
<accession>A0A8C7DUN3</accession>
<protein>
    <submittedName>
        <fullName evidence="2">Si:dkey-46i9.6</fullName>
    </submittedName>
</protein>
<dbReference type="InterPro" id="IPR006574">
    <property type="entry name" value="PRY"/>
</dbReference>
<proteinExistence type="predicted"/>
<sequence>AGAGHQGEAERDRESFPALCSPLATKDWSGTRVQSEVCVGIIRAVSELEETLAKEIEKLVDTELKRIPKYSVDLTLDPDTANPWLQLSEDGRRVQHLGAWQDLPDVPERFDTVVIVLGCEGFSTGRHYWEVQVGDKDDWYLGVAKASVNRKGRIAISSSQGYWALAMKKGQEYKASTTPPLPLTLDPKPKRVGVYVDCDEGQVSFYNVRERSHIYTFMEDSFKEKLFPFYLYCCDKQSDTMVICPANEKTQIKQC</sequence>
<dbReference type="Pfam" id="PF13765">
    <property type="entry name" value="PRY"/>
    <property type="match status" value="1"/>
</dbReference>
<keyword evidence="3" id="KW-1185">Reference proteome</keyword>
<dbReference type="Ensembl" id="ENSOKIT00005024505.1">
    <property type="protein sequence ID" value="ENSOKIP00005023081.1"/>
    <property type="gene ID" value="ENSOKIG00005010143.1"/>
</dbReference>
<dbReference type="GeneTree" id="ENSGT01040000240385"/>
<dbReference type="CDD" id="cd13733">
    <property type="entry name" value="SPRY_PRY_C-I_1"/>
    <property type="match status" value="1"/>
</dbReference>
<dbReference type="AlphaFoldDB" id="A0A8C7DUN3"/>
<dbReference type="PRINTS" id="PR01407">
    <property type="entry name" value="BUTYPHLNCDUF"/>
</dbReference>
<dbReference type="InterPro" id="IPR050143">
    <property type="entry name" value="TRIM/RBCC"/>
</dbReference>
<reference evidence="2" key="2">
    <citation type="submission" date="2025-09" db="UniProtKB">
        <authorList>
            <consortium name="Ensembl"/>
        </authorList>
    </citation>
    <scope>IDENTIFICATION</scope>
</reference>
<dbReference type="PROSITE" id="PS50188">
    <property type="entry name" value="B302_SPRY"/>
    <property type="match status" value="1"/>
</dbReference>
<evidence type="ECO:0000313" key="2">
    <source>
        <dbReference type="Ensembl" id="ENSOKIP00005023081.1"/>
    </source>
</evidence>
<dbReference type="Gene3D" id="2.60.120.920">
    <property type="match status" value="1"/>
</dbReference>
<dbReference type="SMART" id="SM00449">
    <property type="entry name" value="SPRY"/>
    <property type="match status" value="1"/>
</dbReference>
<dbReference type="InterPro" id="IPR013320">
    <property type="entry name" value="ConA-like_dom_sf"/>
</dbReference>
<evidence type="ECO:0000259" key="1">
    <source>
        <dbReference type="PROSITE" id="PS50188"/>
    </source>
</evidence>
<evidence type="ECO:0000313" key="3">
    <source>
        <dbReference type="Proteomes" id="UP000694557"/>
    </source>
</evidence>
<name>A0A8C7DUN3_ONCKI</name>
<reference evidence="2" key="1">
    <citation type="submission" date="2025-08" db="UniProtKB">
        <authorList>
            <consortium name="Ensembl"/>
        </authorList>
    </citation>
    <scope>IDENTIFICATION</scope>
</reference>
<dbReference type="SMART" id="SM00589">
    <property type="entry name" value="PRY"/>
    <property type="match status" value="1"/>
</dbReference>
<dbReference type="InterPro" id="IPR003877">
    <property type="entry name" value="SPRY_dom"/>
</dbReference>
<feature type="domain" description="B30.2/SPRY" evidence="1">
    <location>
        <begin position="54"/>
        <end position="249"/>
    </location>
</feature>
<organism evidence="2 3">
    <name type="scientific">Oncorhynchus kisutch</name>
    <name type="common">Coho salmon</name>
    <name type="synonym">Salmo kisutch</name>
    <dbReference type="NCBI Taxonomy" id="8019"/>
    <lineage>
        <taxon>Eukaryota</taxon>
        <taxon>Metazoa</taxon>
        <taxon>Chordata</taxon>
        <taxon>Craniata</taxon>
        <taxon>Vertebrata</taxon>
        <taxon>Euteleostomi</taxon>
        <taxon>Actinopterygii</taxon>
        <taxon>Neopterygii</taxon>
        <taxon>Teleostei</taxon>
        <taxon>Protacanthopterygii</taxon>
        <taxon>Salmoniformes</taxon>
        <taxon>Salmonidae</taxon>
        <taxon>Salmoninae</taxon>
        <taxon>Oncorhynchus</taxon>
    </lineage>
</organism>
<dbReference type="InterPro" id="IPR043136">
    <property type="entry name" value="B30.2/SPRY_sf"/>
</dbReference>